<dbReference type="Pfam" id="PF18052">
    <property type="entry name" value="Rx_N"/>
    <property type="match status" value="1"/>
</dbReference>
<feature type="domain" description="NB-ARC" evidence="7">
    <location>
        <begin position="191"/>
        <end position="362"/>
    </location>
</feature>
<comment type="caution">
    <text evidence="11">The sequence shown here is derived from an EMBL/GenBank/DDBJ whole genome shotgun (WGS) entry which is preliminary data.</text>
</comment>
<evidence type="ECO:0000256" key="1">
    <source>
        <dbReference type="ARBA" id="ARBA00008894"/>
    </source>
</evidence>
<keyword evidence="12" id="KW-1185">Reference proteome</keyword>
<dbReference type="InterPro" id="IPR042197">
    <property type="entry name" value="Apaf_helical"/>
</dbReference>
<evidence type="ECO:0000256" key="5">
    <source>
        <dbReference type="ARBA" id="ARBA00022821"/>
    </source>
</evidence>
<evidence type="ECO:0000259" key="9">
    <source>
        <dbReference type="Pfam" id="PF23559"/>
    </source>
</evidence>
<dbReference type="InterPro" id="IPR056789">
    <property type="entry name" value="LRR_R13L1-DRL21"/>
</dbReference>
<dbReference type="Proteomes" id="UP000823388">
    <property type="component" value="Chromosome 7K"/>
</dbReference>
<dbReference type="PANTHER" id="PTHR36766:SF40">
    <property type="entry name" value="DISEASE RESISTANCE PROTEIN RGA3"/>
    <property type="match status" value="1"/>
</dbReference>
<protein>
    <submittedName>
        <fullName evidence="11">Uncharacterized protein</fullName>
    </submittedName>
</protein>
<dbReference type="InterPro" id="IPR041118">
    <property type="entry name" value="Rx_N"/>
</dbReference>
<dbReference type="EMBL" id="CM029049">
    <property type="protein sequence ID" value="KAG2573320.1"/>
    <property type="molecule type" value="Genomic_DNA"/>
</dbReference>
<feature type="domain" description="Disease resistance N-terminal" evidence="8">
    <location>
        <begin position="47"/>
        <end position="105"/>
    </location>
</feature>
<evidence type="ECO:0000313" key="11">
    <source>
        <dbReference type="EMBL" id="KAG2573320.1"/>
    </source>
</evidence>
<dbReference type="InterPro" id="IPR032675">
    <property type="entry name" value="LRR_dom_sf"/>
</dbReference>
<dbReference type="PANTHER" id="PTHR36766">
    <property type="entry name" value="PLANT BROAD-SPECTRUM MILDEW RESISTANCE PROTEIN RPW8"/>
    <property type="match status" value="1"/>
</dbReference>
<keyword evidence="4" id="KW-0547">Nucleotide-binding</keyword>
<organism evidence="11 12">
    <name type="scientific">Panicum virgatum</name>
    <name type="common">Blackwell switchgrass</name>
    <dbReference type="NCBI Taxonomy" id="38727"/>
    <lineage>
        <taxon>Eukaryota</taxon>
        <taxon>Viridiplantae</taxon>
        <taxon>Streptophyta</taxon>
        <taxon>Embryophyta</taxon>
        <taxon>Tracheophyta</taxon>
        <taxon>Spermatophyta</taxon>
        <taxon>Magnoliopsida</taxon>
        <taxon>Liliopsida</taxon>
        <taxon>Poales</taxon>
        <taxon>Poaceae</taxon>
        <taxon>PACMAD clade</taxon>
        <taxon>Panicoideae</taxon>
        <taxon>Panicodae</taxon>
        <taxon>Paniceae</taxon>
        <taxon>Panicinae</taxon>
        <taxon>Panicum</taxon>
        <taxon>Panicum sect. Hiantes</taxon>
    </lineage>
</organism>
<evidence type="ECO:0000259" key="7">
    <source>
        <dbReference type="Pfam" id="PF00931"/>
    </source>
</evidence>
<dbReference type="InterPro" id="IPR027417">
    <property type="entry name" value="P-loop_NTPase"/>
</dbReference>
<feature type="domain" description="R13L1/DRL21-like LRR repeat region" evidence="10">
    <location>
        <begin position="717"/>
        <end position="841"/>
    </location>
</feature>
<keyword evidence="6" id="KW-0067">ATP-binding</keyword>
<dbReference type="InterPro" id="IPR002182">
    <property type="entry name" value="NB-ARC"/>
</dbReference>
<comment type="similarity">
    <text evidence="1">Belongs to the disease resistance NB-LRR family.</text>
</comment>
<accession>A0A8T0QGV6</accession>
<dbReference type="GO" id="GO:0042742">
    <property type="term" value="P:defense response to bacterium"/>
    <property type="evidence" value="ECO:0007669"/>
    <property type="project" value="UniProtKB-ARBA"/>
</dbReference>
<sequence>MAPPGEARLVEDLRGFLDDFAFRARRLAAPLLRPFGPSAEPGAVDDADLDKLRAKLRRIRATLRAAEDRVVADDFVALWLRELRDLEYAAEDVLEELEFEALRAARLEGFKAQLLRSCAGGGKRKREISLMYSSTPDRLSGKIAKIMERYNEIARDRDALRLRSGDGERRQEVSPMTATSCLMKCRLHGRERDIRRVTEMLLSDEACCSDVYSVVPIVGPAGVGKTSLAQHIYNDEAISSKFDIKMWVWVCQEFDVFKLSRKLAEEATESPCDFADINQMHRVIADQLKGKRFLLVLDDVWDESRDRWASLQVPLECAASGSKIVVTTRSTKVAKMVALKMHQLGYLSDTNCWSVCQDAALRGRDPSIISQSLISIGKSVAARCKGLPLAANAVGHVLSSAIDRNHWEAVEQSDFWNSEVVGQALPALLVSYNSLQKHLKPCFSYCSLFPKDYLFRKDKMVRLWLAQGFVEVDRKHHDEDIACKYFDDLVEKFFLQRLPCNEERYVMHDLYHELAEYVSAKEYSRIEKSTFNNVEENARHLSFAPDEDHSNEIIQFYALQNEYMKESHIPGLRTLLVVQKDELKDKRNTLHINFPRGMFMILGSLRALDLSNTNMEHLPHSVGELIHLRYLSLENTKIKCLPESISALFKLHSMNLKCCNNLSELPKGIKFLTNLRHLELPSMDDWNMYMPCGIGELTNLQTIHVIKVGSDSGSCGIADLANLNKLRGELCISGIENVPSAEITSEASIKNKGELRKLILHWSSIDSMFSYDASSVLDSLQPHPDLEELTVRGFSGVKFPLWLGNQYMFSLSILELKDCRNCKELPSLGRLPCLKHLSINSLTSIKHVSRMVFVHDEINCGDYRSSINTAFPKLETLKFSNMDSWELWDELEVPDFPCLRHLTIMRCSKLSGLPNLQALQNLRIKNCDKLLELPNFPSLQCIKIQGFWSVNQILQLPIFSHVETLELCCHKKLVSVKKIQNPVLHSLSLKQKGPLHKVSGCQVLPFHNLFVQDSQTTWTFLRCARRIHECGCNFIAFTDLTFGQTNVHPSKGSSFACTIPLLDHSFSFLAHICKLGLYSLIGRTYLASSSVLYQINTFNRYTFHLCLLISVEICKDVSFHAGHSEDVELVSCKPVWLQVGQPEDIEPVYID</sequence>
<dbReference type="Pfam" id="PF00931">
    <property type="entry name" value="NB-ARC"/>
    <property type="match status" value="1"/>
</dbReference>
<dbReference type="GO" id="GO:0043531">
    <property type="term" value="F:ADP binding"/>
    <property type="evidence" value="ECO:0007669"/>
    <property type="project" value="InterPro"/>
</dbReference>
<dbReference type="Gene3D" id="1.10.8.430">
    <property type="entry name" value="Helical domain of apoptotic protease-activating factors"/>
    <property type="match status" value="1"/>
</dbReference>
<evidence type="ECO:0000259" key="10">
    <source>
        <dbReference type="Pfam" id="PF25019"/>
    </source>
</evidence>
<evidence type="ECO:0000256" key="6">
    <source>
        <dbReference type="ARBA" id="ARBA00022840"/>
    </source>
</evidence>
<dbReference type="FunFam" id="3.40.50.300:FF:001091">
    <property type="entry name" value="Probable disease resistance protein At1g61300"/>
    <property type="match status" value="1"/>
</dbReference>
<dbReference type="FunFam" id="1.10.10.10:FF:000322">
    <property type="entry name" value="Probable disease resistance protein At1g63360"/>
    <property type="match status" value="1"/>
</dbReference>
<dbReference type="GO" id="GO:0009626">
    <property type="term" value="P:plant-type hypersensitive response"/>
    <property type="evidence" value="ECO:0007669"/>
    <property type="project" value="UniProtKB-ARBA"/>
</dbReference>
<proteinExistence type="inferred from homology"/>
<dbReference type="Pfam" id="PF25019">
    <property type="entry name" value="LRR_R13L1-DRL21"/>
    <property type="match status" value="1"/>
</dbReference>
<evidence type="ECO:0000256" key="2">
    <source>
        <dbReference type="ARBA" id="ARBA00022614"/>
    </source>
</evidence>
<dbReference type="InterPro" id="IPR058922">
    <property type="entry name" value="WHD_DRP"/>
</dbReference>
<dbReference type="Gene3D" id="1.20.5.4130">
    <property type="match status" value="1"/>
</dbReference>
<keyword evidence="3" id="KW-0677">Repeat</keyword>
<dbReference type="InterPro" id="IPR036388">
    <property type="entry name" value="WH-like_DNA-bd_sf"/>
</dbReference>
<keyword evidence="5" id="KW-0611">Plant defense</keyword>
<reference evidence="11" key="1">
    <citation type="submission" date="2020-05" db="EMBL/GenBank/DDBJ databases">
        <title>WGS assembly of Panicum virgatum.</title>
        <authorList>
            <person name="Lovell J.T."/>
            <person name="Jenkins J."/>
            <person name="Shu S."/>
            <person name="Juenger T.E."/>
            <person name="Schmutz J."/>
        </authorList>
    </citation>
    <scope>NUCLEOTIDE SEQUENCE</scope>
    <source>
        <strain evidence="11">AP13</strain>
    </source>
</reference>
<dbReference type="PRINTS" id="PR00364">
    <property type="entry name" value="DISEASERSIST"/>
</dbReference>
<dbReference type="Gene3D" id="1.10.10.10">
    <property type="entry name" value="Winged helix-like DNA-binding domain superfamily/Winged helix DNA-binding domain"/>
    <property type="match status" value="1"/>
</dbReference>
<dbReference type="SUPFAM" id="SSF52058">
    <property type="entry name" value="L domain-like"/>
    <property type="match status" value="1"/>
</dbReference>
<evidence type="ECO:0000256" key="3">
    <source>
        <dbReference type="ARBA" id="ARBA00022737"/>
    </source>
</evidence>
<dbReference type="GO" id="GO:0005524">
    <property type="term" value="F:ATP binding"/>
    <property type="evidence" value="ECO:0007669"/>
    <property type="project" value="UniProtKB-KW"/>
</dbReference>
<dbReference type="Gene3D" id="3.40.50.300">
    <property type="entry name" value="P-loop containing nucleotide triphosphate hydrolases"/>
    <property type="match status" value="1"/>
</dbReference>
<keyword evidence="2" id="KW-0433">Leucine-rich repeat</keyword>
<dbReference type="AlphaFoldDB" id="A0A8T0QGV6"/>
<gene>
    <name evidence="11" type="ORF">PVAP13_7KG241600</name>
</gene>
<dbReference type="Gene3D" id="3.80.10.10">
    <property type="entry name" value="Ribonuclease Inhibitor"/>
    <property type="match status" value="1"/>
</dbReference>
<dbReference type="SUPFAM" id="SSF52540">
    <property type="entry name" value="P-loop containing nucleoside triphosphate hydrolases"/>
    <property type="match status" value="1"/>
</dbReference>
<evidence type="ECO:0000259" key="8">
    <source>
        <dbReference type="Pfam" id="PF18052"/>
    </source>
</evidence>
<dbReference type="Pfam" id="PF23559">
    <property type="entry name" value="WHD_DRP"/>
    <property type="match status" value="1"/>
</dbReference>
<feature type="domain" description="Disease resistance protein winged helix" evidence="9">
    <location>
        <begin position="448"/>
        <end position="515"/>
    </location>
</feature>
<name>A0A8T0QGV6_PANVG</name>
<evidence type="ECO:0000313" key="12">
    <source>
        <dbReference type="Proteomes" id="UP000823388"/>
    </source>
</evidence>
<dbReference type="GO" id="GO:0002758">
    <property type="term" value="P:innate immune response-activating signaling pathway"/>
    <property type="evidence" value="ECO:0007669"/>
    <property type="project" value="UniProtKB-ARBA"/>
</dbReference>
<evidence type="ECO:0000256" key="4">
    <source>
        <dbReference type="ARBA" id="ARBA00022741"/>
    </source>
</evidence>